<dbReference type="Proteomes" id="UP000179284">
    <property type="component" value="Chromosome I"/>
</dbReference>
<evidence type="ECO:0000313" key="3">
    <source>
        <dbReference type="EMBL" id="AOZ96749.1"/>
    </source>
</evidence>
<evidence type="ECO:0000313" key="4">
    <source>
        <dbReference type="Proteomes" id="UP000179284"/>
    </source>
</evidence>
<keyword evidence="3" id="KW-0132">Cell division</keyword>
<protein>
    <submittedName>
        <fullName evidence="3">Cell division protein FtsL</fullName>
    </submittedName>
</protein>
<dbReference type="AlphaFoldDB" id="A0A1D9P2L2"/>
<keyword evidence="2" id="KW-1133">Transmembrane helix</keyword>
<evidence type="ECO:0000256" key="1">
    <source>
        <dbReference type="SAM" id="Coils"/>
    </source>
</evidence>
<accession>A0A1D9P2L2</accession>
<dbReference type="RefSeq" id="WP_071176414.1">
    <property type="nucleotide sequence ID" value="NZ_CP017831.1"/>
</dbReference>
<sequence>MANEYIRGNAVRKVNEPDRRREHVHVHEPQPNRKRHHMSFGYLVFLSLAMMMMVGTLAWYISLQSQVQNSVKNIAKLESQLNTLKQDNDEAYNRANGSIDLEEVKRIAISEYGMTYATEGQIVTYSDGGGNDYVRQLAPIPQETVN</sequence>
<dbReference type="GO" id="GO:0051301">
    <property type="term" value="P:cell division"/>
    <property type="evidence" value="ECO:0007669"/>
    <property type="project" value="UniProtKB-KW"/>
</dbReference>
<keyword evidence="1" id="KW-0175">Coiled coil</keyword>
<keyword evidence="2" id="KW-0812">Transmembrane</keyword>
<evidence type="ECO:0000256" key="2">
    <source>
        <dbReference type="SAM" id="Phobius"/>
    </source>
</evidence>
<name>A0A1D9P2L2_9FIRM</name>
<proteinExistence type="predicted"/>
<dbReference type="OrthoDB" id="2051525at2"/>
<gene>
    <name evidence="3" type="ORF">bhn_I1716</name>
</gene>
<feature type="transmembrane region" description="Helical" evidence="2">
    <location>
        <begin position="40"/>
        <end position="61"/>
    </location>
</feature>
<keyword evidence="3" id="KW-0131">Cell cycle</keyword>
<feature type="coiled-coil region" evidence="1">
    <location>
        <begin position="60"/>
        <end position="94"/>
    </location>
</feature>
<keyword evidence="4" id="KW-1185">Reference proteome</keyword>
<keyword evidence="2" id="KW-0472">Membrane</keyword>
<dbReference type="EMBL" id="CP017831">
    <property type="protein sequence ID" value="AOZ96749.1"/>
    <property type="molecule type" value="Genomic_DNA"/>
</dbReference>
<reference evidence="4" key="1">
    <citation type="submission" date="2016-10" db="EMBL/GenBank/DDBJ databases">
        <title>The complete genome sequence of the rumen bacterium Butyrivibrio hungatei MB2003.</title>
        <authorList>
            <person name="Palevich N."/>
            <person name="Kelly W.J."/>
            <person name="Leahy S.C."/>
            <person name="Altermann E."/>
            <person name="Rakonjac J."/>
            <person name="Attwood G.T."/>
        </authorList>
    </citation>
    <scope>NUCLEOTIDE SEQUENCE [LARGE SCALE GENOMIC DNA]</scope>
    <source>
        <strain evidence="4">MB2003</strain>
    </source>
</reference>
<dbReference type="KEGG" id="bhu:bhn_I1716"/>
<organism evidence="3 4">
    <name type="scientific">Butyrivibrio hungatei</name>
    <dbReference type="NCBI Taxonomy" id="185008"/>
    <lineage>
        <taxon>Bacteria</taxon>
        <taxon>Bacillati</taxon>
        <taxon>Bacillota</taxon>
        <taxon>Clostridia</taxon>
        <taxon>Lachnospirales</taxon>
        <taxon>Lachnospiraceae</taxon>
        <taxon>Butyrivibrio</taxon>
    </lineage>
</organism>